<dbReference type="Proteomes" id="UP001060085">
    <property type="component" value="Linkage Group LG05"/>
</dbReference>
<sequence length="130" mass="15185">MLMRRSCLVSGHCLRVVRQFRCVQCISAHPIRPLEYRRPPNNIVYMTSVPVVPPSRCNDNYMSWFLSRSHPRIQNPKRLPRGVPLPSATPISLQVLVDMISREVDRKNIDSDMKIGRISDMLKKYDQPRR</sequence>
<evidence type="ECO:0000313" key="2">
    <source>
        <dbReference type="Proteomes" id="UP001060085"/>
    </source>
</evidence>
<keyword evidence="2" id="KW-1185">Reference proteome</keyword>
<dbReference type="EMBL" id="CM044705">
    <property type="protein sequence ID" value="KAI5663198.1"/>
    <property type="molecule type" value="Genomic_DNA"/>
</dbReference>
<reference evidence="2" key="1">
    <citation type="journal article" date="2023" name="Nat. Plants">
        <title>Single-cell RNA sequencing provides a high-resolution roadmap for understanding the multicellular compartmentation of specialized metabolism.</title>
        <authorList>
            <person name="Sun S."/>
            <person name="Shen X."/>
            <person name="Li Y."/>
            <person name="Li Y."/>
            <person name="Wang S."/>
            <person name="Li R."/>
            <person name="Zhang H."/>
            <person name="Shen G."/>
            <person name="Guo B."/>
            <person name="Wei J."/>
            <person name="Xu J."/>
            <person name="St-Pierre B."/>
            <person name="Chen S."/>
            <person name="Sun C."/>
        </authorList>
    </citation>
    <scope>NUCLEOTIDE SEQUENCE [LARGE SCALE GENOMIC DNA]</scope>
</reference>
<comment type="caution">
    <text evidence="1">The sequence shown here is derived from an EMBL/GenBank/DDBJ whole genome shotgun (WGS) entry which is preliminary data.</text>
</comment>
<name>A0ACC0ATC3_CATRO</name>
<proteinExistence type="predicted"/>
<gene>
    <name evidence="1" type="ORF">M9H77_22521</name>
</gene>
<evidence type="ECO:0000313" key="1">
    <source>
        <dbReference type="EMBL" id="KAI5663198.1"/>
    </source>
</evidence>
<organism evidence="1 2">
    <name type="scientific">Catharanthus roseus</name>
    <name type="common">Madagascar periwinkle</name>
    <name type="synonym">Vinca rosea</name>
    <dbReference type="NCBI Taxonomy" id="4058"/>
    <lineage>
        <taxon>Eukaryota</taxon>
        <taxon>Viridiplantae</taxon>
        <taxon>Streptophyta</taxon>
        <taxon>Embryophyta</taxon>
        <taxon>Tracheophyta</taxon>
        <taxon>Spermatophyta</taxon>
        <taxon>Magnoliopsida</taxon>
        <taxon>eudicotyledons</taxon>
        <taxon>Gunneridae</taxon>
        <taxon>Pentapetalae</taxon>
        <taxon>asterids</taxon>
        <taxon>lamiids</taxon>
        <taxon>Gentianales</taxon>
        <taxon>Apocynaceae</taxon>
        <taxon>Rauvolfioideae</taxon>
        <taxon>Vinceae</taxon>
        <taxon>Catharanthinae</taxon>
        <taxon>Catharanthus</taxon>
    </lineage>
</organism>
<protein>
    <submittedName>
        <fullName evidence="1">Uncharacterized protein</fullName>
    </submittedName>
</protein>
<accession>A0ACC0ATC3</accession>